<dbReference type="EMBL" id="JAEPRB010000247">
    <property type="protein sequence ID" value="KAG2218179.1"/>
    <property type="molecule type" value="Genomic_DNA"/>
</dbReference>
<evidence type="ECO:0000313" key="2">
    <source>
        <dbReference type="EMBL" id="KAG2218179.1"/>
    </source>
</evidence>
<reference evidence="2 3" key="1">
    <citation type="submission" date="2020-12" db="EMBL/GenBank/DDBJ databases">
        <title>Metabolic potential, ecology and presence of endohyphal bacteria is reflected in genomic diversity of Mucoromycotina.</title>
        <authorList>
            <person name="Muszewska A."/>
            <person name="Okrasinska A."/>
            <person name="Steczkiewicz K."/>
            <person name="Drgas O."/>
            <person name="Orlowska M."/>
            <person name="Perlinska-Lenart U."/>
            <person name="Aleksandrzak-Piekarczyk T."/>
            <person name="Szatraj K."/>
            <person name="Zielenkiewicz U."/>
            <person name="Pilsyk S."/>
            <person name="Malc E."/>
            <person name="Mieczkowski P."/>
            <person name="Kruszewska J.S."/>
            <person name="Biernat P."/>
            <person name="Pawlowska J."/>
        </authorList>
    </citation>
    <scope>NUCLEOTIDE SEQUENCE [LARGE SCALE GENOMIC DNA]</scope>
    <source>
        <strain evidence="2 3">CBS 142.35</strain>
    </source>
</reference>
<comment type="caution">
    <text evidence="2">The sequence shown here is derived from an EMBL/GenBank/DDBJ whole genome shotgun (WGS) entry which is preliminary data.</text>
</comment>
<name>A0A8H7RW73_9FUNG</name>
<evidence type="ECO:0000256" key="1">
    <source>
        <dbReference type="SAM" id="MobiDB-lite"/>
    </source>
</evidence>
<organism evidence="2 3">
    <name type="scientific">Circinella minor</name>
    <dbReference type="NCBI Taxonomy" id="1195481"/>
    <lineage>
        <taxon>Eukaryota</taxon>
        <taxon>Fungi</taxon>
        <taxon>Fungi incertae sedis</taxon>
        <taxon>Mucoromycota</taxon>
        <taxon>Mucoromycotina</taxon>
        <taxon>Mucoromycetes</taxon>
        <taxon>Mucorales</taxon>
        <taxon>Lichtheimiaceae</taxon>
        <taxon>Circinella</taxon>
    </lineage>
</organism>
<feature type="compositionally biased region" description="Low complexity" evidence="1">
    <location>
        <begin position="150"/>
        <end position="186"/>
    </location>
</feature>
<gene>
    <name evidence="2" type="ORF">INT45_003605</name>
</gene>
<feature type="compositionally biased region" description="Acidic residues" evidence="1">
    <location>
        <begin position="120"/>
        <end position="146"/>
    </location>
</feature>
<sequence length="557" mass="61981">MINLAVVYILFAVPTAPFSNSKAFSTIQKQASTTCAETRLVQGLADEESYLEPELSSKLVQCFSNQPDNILQTFAANLRPGNMGRYSTKQPNWRCVLENLLNKKHSHGGDDVDNGSAKEAEEENSESVEEAEGENVENLEEAEDPGEAGAGSTSSSKNKNSSSSSSSSNSSSNATPAVAPSSSVTTATTTITTIGLLKKRSRSIDAESSKSDSMQLPLGTMEDIEKVYGDMEDEKKWCIEKDEEGKDVFLEDIMFSVLSKKTFEHILHSFIIRPSDPICKEFLTQKQINIIKTAPELPTLPESIKQIFDCCEAAIKNIEDKEHNSKEVINKLWKAITSFGFFDQEKQFDESWVQATILNFLNMCRYDTLKDIQINGSEMDYVTRCWSNFDRCFENIGVPGRDRTCQATLVRVNKNRCITGEKSIDQQQRSVRPDFLLIKGGVEFAVGECGKEDLGGVGKKEIVERGLHVPKIMKDLFVRALSKGRTKISFAEKLKIVVINENGNRLQVCVLDSPKGYVCRLFESNEYEIPTSASLSCARLFPMKIVLKTKGLQLSHI</sequence>
<accession>A0A8H7RW73</accession>
<dbReference type="Proteomes" id="UP000646827">
    <property type="component" value="Unassembled WGS sequence"/>
</dbReference>
<keyword evidence="3" id="KW-1185">Reference proteome</keyword>
<evidence type="ECO:0000313" key="3">
    <source>
        <dbReference type="Proteomes" id="UP000646827"/>
    </source>
</evidence>
<dbReference type="AlphaFoldDB" id="A0A8H7RW73"/>
<proteinExistence type="predicted"/>
<protein>
    <submittedName>
        <fullName evidence="2">Uncharacterized protein</fullName>
    </submittedName>
</protein>
<feature type="region of interest" description="Disordered" evidence="1">
    <location>
        <begin position="104"/>
        <end position="186"/>
    </location>
</feature>
<dbReference type="OrthoDB" id="2263094at2759"/>